<reference evidence="3" key="1">
    <citation type="submission" date="2023-07" db="EMBL/GenBank/DDBJ databases">
        <title>Genomic Encyclopedia of Type Strains, Phase IV (KMG-IV): sequencing the most valuable type-strain genomes for metagenomic binning, comparative biology and taxonomic classification.</title>
        <authorList>
            <person name="Goeker M."/>
        </authorList>
    </citation>
    <scope>NUCLEOTIDE SEQUENCE</scope>
    <source>
        <strain evidence="3">DSM 24202</strain>
    </source>
</reference>
<organism evidence="3 4">
    <name type="scientific">Oligosphaera ethanolica</name>
    <dbReference type="NCBI Taxonomy" id="760260"/>
    <lineage>
        <taxon>Bacteria</taxon>
        <taxon>Pseudomonadati</taxon>
        <taxon>Lentisphaerota</taxon>
        <taxon>Oligosphaeria</taxon>
        <taxon>Oligosphaerales</taxon>
        <taxon>Oligosphaeraceae</taxon>
        <taxon>Oligosphaera</taxon>
    </lineage>
</organism>
<name>A0AAE3VCR9_9BACT</name>
<dbReference type="AlphaFoldDB" id="A0AAE3VCR9"/>
<accession>A0AAE3VCR9</accession>
<dbReference type="PANTHER" id="PTHR43818:SF11">
    <property type="entry name" value="BCDNA.GH03377"/>
    <property type="match status" value="1"/>
</dbReference>
<dbReference type="SUPFAM" id="SSF51735">
    <property type="entry name" value="NAD(P)-binding Rossmann-fold domains"/>
    <property type="match status" value="1"/>
</dbReference>
<dbReference type="InterPro" id="IPR000683">
    <property type="entry name" value="Gfo/Idh/MocA-like_OxRdtase_N"/>
</dbReference>
<dbReference type="Gene3D" id="3.40.50.720">
    <property type="entry name" value="NAD(P)-binding Rossmann-like Domain"/>
    <property type="match status" value="1"/>
</dbReference>
<dbReference type="GO" id="GO:0000166">
    <property type="term" value="F:nucleotide binding"/>
    <property type="evidence" value="ECO:0007669"/>
    <property type="project" value="InterPro"/>
</dbReference>
<keyword evidence="4" id="KW-1185">Reference proteome</keyword>
<dbReference type="Proteomes" id="UP001238163">
    <property type="component" value="Unassembled WGS sequence"/>
</dbReference>
<dbReference type="Pfam" id="PF01408">
    <property type="entry name" value="GFO_IDH_MocA"/>
    <property type="match status" value="1"/>
</dbReference>
<evidence type="ECO:0000259" key="2">
    <source>
        <dbReference type="Pfam" id="PF01408"/>
    </source>
</evidence>
<dbReference type="SUPFAM" id="SSF55347">
    <property type="entry name" value="Glyceraldehyde-3-phosphate dehydrogenase-like, C-terminal domain"/>
    <property type="match status" value="1"/>
</dbReference>
<feature type="domain" description="Gfo/Idh/MocA-like oxidoreductase N-terminal" evidence="2">
    <location>
        <begin position="6"/>
        <end position="122"/>
    </location>
</feature>
<protein>
    <submittedName>
        <fullName evidence="3">Dehydrogenase</fullName>
    </submittedName>
</protein>
<proteinExistence type="predicted"/>
<dbReference type="GO" id="GO:0016491">
    <property type="term" value="F:oxidoreductase activity"/>
    <property type="evidence" value="ECO:0007669"/>
    <property type="project" value="UniProtKB-KW"/>
</dbReference>
<dbReference type="InterPro" id="IPR050463">
    <property type="entry name" value="Gfo/Idh/MocA_oxidrdct_glycsds"/>
</dbReference>
<dbReference type="PANTHER" id="PTHR43818">
    <property type="entry name" value="BCDNA.GH03377"/>
    <property type="match status" value="1"/>
</dbReference>
<dbReference type="InterPro" id="IPR036291">
    <property type="entry name" value="NAD(P)-bd_dom_sf"/>
</dbReference>
<comment type="caution">
    <text evidence="3">The sequence shown here is derived from an EMBL/GenBank/DDBJ whole genome shotgun (WGS) entry which is preliminary data.</text>
</comment>
<sequence length="402" mass="44593">MDKSLTVAVIGCGDFSPHFVPLFKAHPLVNKVYVCDLLRERADAVAAKHGVEVIESFAEVLKRRDINAVAIFTQRHLHGPQVLEALAAGKHVYSAVPMASEVEQCQQIVELVKKTGQTYMMGETCYYYPCAMYCREAYNAGIFGKFVFGEAQYHHDIEHFPKHFREDLPNAGLPPFYYPTHSTAMILSAVDSYALKVVAFGYEDQEDDQIYKKGVNQWDNVFSNSYSMMKLANGGTARINECRRIGYKAPSSYVSAFYGTEGAYQFNNAQHLVTVKTPQGVALSDVSARVNPAAMTENLGDPEFKQKVANHQWQWNNFAPIQQADVDRLPASFKVPGFPNGHMASHQLLIDDFCKAAAYGMLPPVNAWQAARWTIPGLVAHESVLRDGEALAVPDCGDAPKA</sequence>
<evidence type="ECO:0000313" key="3">
    <source>
        <dbReference type="EMBL" id="MDQ0288123.1"/>
    </source>
</evidence>
<dbReference type="EMBL" id="JAUSVL010000001">
    <property type="protein sequence ID" value="MDQ0288123.1"/>
    <property type="molecule type" value="Genomic_DNA"/>
</dbReference>
<evidence type="ECO:0000256" key="1">
    <source>
        <dbReference type="ARBA" id="ARBA00023002"/>
    </source>
</evidence>
<dbReference type="Gene3D" id="3.30.360.10">
    <property type="entry name" value="Dihydrodipicolinate Reductase, domain 2"/>
    <property type="match status" value="1"/>
</dbReference>
<keyword evidence="1" id="KW-0560">Oxidoreductase</keyword>
<gene>
    <name evidence="3" type="ORF">J3R75_000230</name>
</gene>
<evidence type="ECO:0000313" key="4">
    <source>
        <dbReference type="Proteomes" id="UP001238163"/>
    </source>
</evidence>
<dbReference type="RefSeq" id="WP_307259329.1">
    <property type="nucleotide sequence ID" value="NZ_JAUSVL010000001.1"/>
</dbReference>